<keyword evidence="2" id="KW-1185">Reference proteome</keyword>
<comment type="caution">
    <text evidence="1">The sequence shown here is derived from an EMBL/GenBank/DDBJ whole genome shotgun (WGS) entry which is preliminary data.</text>
</comment>
<dbReference type="RefSeq" id="WP_385859586.1">
    <property type="nucleotide sequence ID" value="NZ_JBHMAR010000033.1"/>
</dbReference>
<dbReference type="Proteomes" id="UP001589703">
    <property type="component" value="Unassembled WGS sequence"/>
</dbReference>
<proteinExistence type="predicted"/>
<gene>
    <name evidence="1" type="ORF">ACFFRO_21900</name>
</gene>
<evidence type="ECO:0000313" key="2">
    <source>
        <dbReference type="Proteomes" id="UP001589703"/>
    </source>
</evidence>
<protein>
    <submittedName>
        <fullName evidence="1">Uncharacterized protein</fullName>
    </submittedName>
</protein>
<evidence type="ECO:0000313" key="1">
    <source>
        <dbReference type="EMBL" id="MFB9737745.1"/>
    </source>
</evidence>
<dbReference type="EMBL" id="JBHMAR010000033">
    <property type="protein sequence ID" value="MFB9737745.1"/>
    <property type="molecule type" value="Genomic_DNA"/>
</dbReference>
<accession>A0ABV5VJ39</accession>
<organism evidence="1 2">
    <name type="scientific">Streptomyces thermocoprophilus</name>
    <dbReference type="NCBI Taxonomy" id="78356"/>
    <lineage>
        <taxon>Bacteria</taxon>
        <taxon>Bacillati</taxon>
        <taxon>Actinomycetota</taxon>
        <taxon>Actinomycetes</taxon>
        <taxon>Kitasatosporales</taxon>
        <taxon>Streptomycetaceae</taxon>
        <taxon>Streptomyces</taxon>
    </lineage>
</organism>
<sequence>MIEGPAGPVFAAGQRGHERGRGVVEKIGAEFVPADGDVVDEVPAHGLDVASELVLVGGQEEREVVAGHAVELDVDAAVPRAGGGAGDEGVCGQGVLRSEQGAGDVLGGRRSGGRVRLRAV</sequence>
<reference evidence="1 2" key="1">
    <citation type="submission" date="2024-09" db="EMBL/GenBank/DDBJ databases">
        <authorList>
            <person name="Sun Q."/>
            <person name="Mori K."/>
        </authorList>
    </citation>
    <scope>NUCLEOTIDE SEQUENCE [LARGE SCALE GENOMIC DNA]</scope>
    <source>
        <strain evidence="1 2">JCM 10918</strain>
    </source>
</reference>
<name>A0ABV5VJ39_9ACTN</name>